<dbReference type="InterPro" id="IPR011701">
    <property type="entry name" value="MFS"/>
</dbReference>
<reference evidence="9" key="1">
    <citation type="journal article" date="2020" name="Stud. Mycol.">
        <title>101 Dothideomycetes genomes: a test case for predicting lifestyles and emergence of pathogens.</title>
        <authorList>
            <person name="Haridas S."/>
            <person name="Albert R."/>
            <person name="Binder M."/>
            <person name="Bloem J."/>
            <person name="Labutti K."/>
            <person name="Salamov A."/>
            <person name="Andreopoulos B."/>
            <person name="Baker S."/>
            <person name="Barry K."/>
            <person name="Bills G."/>
            <person name="Bluhm B."/>
            <person name="Cannon C."/>
            <person name="Castanera R."/>
            <person name="Culley D."/>
            <person name="Daum C."/>
            <person name="Ezra D."/>
            <person name="Gonzalez J."/>
            <person name="Henrissat B."/>
            <person name="Kuo A."/>
            <person name="Liang C."/>
            <person name="Lipzen A."/>
            <person name="Lutzoni F."/>
            <person name="Magnuson J."/>
            <person name="Mondo S."/>
            <person name="Nolan M."/>
            <person name="Ohm R."/>
            <person name="Pangilinan J."/>
            <person name="Park H.-J."/>
            <person name="Ramirez L."/>
            <person name="Alfaro M."/>
            <person name="Sun H."/>
            <person name="Tritt A."/>
            <person name="Yoshinaga Y."/>
            <person name="Zwiers L.-H."/>
            <person name="Turgeon B."/>
            <person name="Goodwin S."/>
            <person name="Spatafora J."/>
            <person name="Crous P."/>
            <person name="Grigoriev I."/>
        </authorList>
    </citation>
    <scope>NUCLEOTIDE SEQUENCE</scope>
    <source>
        <strain evidence="9">CBS 113979</strain>
    </source>
</reference>
<organism evidence="9 10">
    <name type="scientific">Aulographum hederae CBS 113979</name>
    <dbReference type="NCBI Taxonomy" id="1176131"/>
    <lineage>
        <taxon>Eukaryota</taxon>
        <taxon>Fungi</taxon>
        <taxon>Dikarya</taxon>
        <taxon>Ascomycota</taxon>
        <taxon>Pezizomycotina</taxon>
        <taxon>Dothideomycetes</taxon>
        <taxon>Pleosporomycetidae</taxon>
        <taxon>Aulographales</taxon>
        <taxon>Aulographaceae</taxon>
    </lineage>
</organism>
<feature type="transmembrane region" description="Helical" evidence="7">
    <location>
        <begin position="343"/>
        <end position="362"/>
    </location>
</feature>
<dbReference type="CDD" id="cd17352">
    <property type="entry name" value="MFS_MCT_SLC16"/>
    <property type="match status" value="1"/>
</dbReference>
<evidence type="ECO:0000256" key="2">
    <source>
        <dbReference type="ARBA" id="ARBA00006727"/>
    </source>
</evidence>
<dbReference type="AlphaFoldDB" id="A0A6G1GXW6"/>
<keyword evidence="4 7" id="KW-0812">Transmembrane</keyword>
<dbReference type="PANTHER" id="PTHR11360:SF224">
    <property type="entry name" value="MAJOR FACILITATOR SUPERFAMILY (MFS) PROFILE DOMAIN-CONTAINING PROTEIN-RELATED"/>
    <property type="match status" value="1"/>
</dbReference>
<evidence type="ECO:0000313" key="9">
    <source>
        <dbReference type="EMBL" id="KAF1985775.1"/>
    </source>
</evidence>
<dbReference type="InterPro" id="IPR036259">
    <property type="entry name" value="MFS_trans_sf"/>
</dbReference>
<feature type="transmembrane region" description="Helical" evidence="7">
    <location>
        <begin position="142"/>
        <end position="162"/>
    </location>
</feature>
<feature type="transmembrane region" description="Helical" evidence="7">
    <location>
        <begin position="374"/>
        <end position="395"/>
    </location>
</feature>
<feature type="transmembrane region" description="Helical" evidence="7">
    <location>
        <begin position="309"/>
        <end position="331"/>
    </location>
</feature>
<dbReference type="SUPFAM" id="SSF103473">
    <property type="entry name" value="MFS general substrate transporter"/>
    <property type="match status" value="1"/>
</dbReference>
<dbReference type="GO" id="GO:0016020">
    <property type="term" value="C:membrane"/>
    <property type="evidence" value="ECO:0007669"/>
    <property type="project" value="UniProtKB-SubCell"/>
</dbReference>
<evidence type="ECO:0000256" key="6">
    <source>
        <dbReference type="ARBA" id="ARBA00023136"/>
    </source>
</evidence>
<keyword evidence="10" id="KW-1185">Reference proteome</keyword>
<evidence type="ECO:0000256" key="4">
    <source>
        <dbReference type="ARBA" id="ARBA00022692"/>
    </source>
</evidence>
<comment type="similarity">
    <text evidence="2">Belongs to the major facilitator superfamily. Monocarboxylate porter (TC 2.A.1.13) family.</text>
</comment>
<dbReference type="PANTHER" id="PTHR11360">
    <property type="entry name" value="MONOCARBOXYLATE TRANSPORTER"/>
    <property type="match status" value="1"/>
</dbReference>
<dbReference type="Pfam" id="PF07690">
    <property type="entry name" value="MFS_1"/>
    <property type="match status" value="1"/>
</dbReference>
<evidence type="ECO:0000256" key="5">
    <source>
        <dbReference type="ARBA" id="ARBA00022989"/>
    </source>
</evidence>
<evidence type="ECO:0000259" key="8">
    <source>
        <dbReference type="PROSITE" id="PS50850"/>
    </source>
</evidence>
<feature type="transmembrane region" description="Helical" evidence="7">
    <location>
        <begin position="253"/>
        <end position="272"/>
    </location>
</feature>
<protein>
    <submittedName>
        <fullName evidence="9">Monocarboxylate transporter</fullName>
    </submittedName>
</protein>
<dbReference type="InterPro" id="IPR050327">
    <property type="entry name" value="Proton-linked_MCT"/>
</dbReference>
<evidence type="ECO:0000256" key="7">
    <source>
        <dbReference type="SAM" id="Phobius"/>
    </source>
</evidence>
<dbReference type="InterPro" id="IPR020846">
    <property type="entry name" value="MFS_dom"/>
</dbReference>
<dbReference type="OrthoDB" id="5667at2759"/>
<feature type="transmembrane region" description="Helical" evidence="7">
    <location>
        <begin position="219"/>
        <end position="241"/>
    </location>
</feature>
<gene>
    <name evidence="9" type="ORF">K402DRAFT_333773</name>
</gene>
<feature type="transmembrane region" description="Helical" evidence="7">
    <location>
        <begin position="284"/>
        <end position="303"/>
    </location>
</feature>
<evidence type="ECO:0000256" key="3">
    <source>
        <dbReference type="ARBA" id="ARBA00022448"/>
    </source>
</evidence>
<keyword evidence="3" id="KW-0813">Transport</keyword>
<dbReference type="EMBL" id="ML977160">
    <property type="protein sequence ID" value="KAF1985775.1"/>
    <property type="molecule type" value="Genomic_DNA"/>
</dbReference>
<feature type="transmembrane region" description="Helical" evidence="7">
    <location>
        <begin position="55"/>
        <end position="78"/>
    </location>
</feature>
<keyword evidence="6 7" id="KW-0472">Membrane</keyword>
<proteinExistence type="inferred from homology"/>
<dbReference type="PROSITE" id="PS50850">
    <property type="entry name" value="MFS"/>
    <property type="match status" value="1"/>
</dbReference>
<feature type="domain" description="Major facilitator superfamily (MFS) profile" evidence="8">
    <location>
        <begin position="218"/>
        <end position="408"/>
    </location>
</feature>
<evidence type="ECO:0000256" key="1">
    <source>
        <dbReference type="ARBA" id="ARBA00004141"/>
    </source>
</evidence>
<feature type="transmembrane region" description="Helical" evidence="7">
    <location>
        <begin position="15"/>
        <end position="43"/>
    </location>
</feature>
<dbReference type="Proteomes" id="UP000800041">
    <property type="component" value="Unassembled WGS sequence"/>
</dbReference>
<evidence type="ECO:0000313" key="10">
    <source>
        <dbReference type="Proteomes" id="UP000800041"/>
    </source>
</evidence>
<dbReference type="GO" id="GO:0022857">
    <property type="term" value="F:transmembrane transporter activity"/>
    <property type="evidence" value="ECO:0007669"/>
    <property type="project" value="InterPro"/>
</dbReference>
<feature type="transmembrane region" description="Helical" evidence="7">
    <location>
        <begin position="174"/>
        <end position="194"/>
    </location>
</feature>
<name>A0A6G1GXW6_9PEZI</name>
<keyword evidence="5 7" id="KW-1133">Transmembrane helix</keyword>
<feature type="transmembrane region" description="Helical" evidence="7">
    <location>
        <begin position="85"/>
        <end position="104"/>
    </location>
</feature>
<feature type="transmembrane region" description="Helical" evidence="7">
    <location>
        <begin position="110"/>
        <end position="130"/>
    </location>
</feature>
<accession>A0A6G1GXW6</accession>
<sequence length="408" mass="44553">MPFDPRENPDGGMQAWLVVAGGFCCLFVSFGWINCIGVFQNYYEKNQLRDMSPSTIAWIPSLEAFMMFLFGPVVGKLYDNYGPRWILLTGSFFHVFGLMMTSISSKYYQFILAQGICSPFGASLIFYPAMSVCSTWFFKRRALAFGIMAAGSSLGGVIFPIMIEQLLPKVGFGWSMRIAAFLILGLLIIANLTVRSRVPPFPRPLVLMEFVAPLKETPYTLVVIGSFLFFLGMFLPINYLIVQAQQVGMSARLAGYLIAILNALSLFGRVLPGYLGDRFGRFNVIIILTFFTSIITFALWIPARANAPIIVFAALYGFGSGTFVSMIPAVIAQISPDMTKIGVRTGTCFVFISIAALVSNPIGGALVEARGGDFLGAQIFAGCVMFGGGVALVAARGVQVEWKLNVKI</sequence>
<dbReference type="Gene3D" id="1.20.1250.20">
    <property type="entry name" value="MFS general substrate transporter like domains"/>
    <property type="match status" value="2"/>
</dbReference>
<comment type="subcellular location">
    <subcellularLocation>
        <location evidence="1">Membrane</location>
        <topology evidence="1">Multi-pass membrane protein</topology>
    </subcellularLocation>
</comment>